<name>A0A8J6Y4B6_9BACT</name>
<evidence type="ECO:0000256" key="1">
    <source>
        <dbReference type="SAM" id="MobiDB-lite"/>
    </source>
</evidence>
<dbReference type="InterPro" id="IPR010920">
    <property type="entry name" value="LSM_dom_sf"/>
</dbReference>
<dbReference type="Pfam" id="PF21979">
    <property type="entry name" value="Hfq_1"/>
    <property type="match status" value="1"/>
</dbReference>
<dbReference type="InterPro" id="IPR053840">
    <property type="entry name" value="Hfq_1"/>
</dbReference>
<dbReference type="SUPFAM" id="SSF50182">
    <property type="entry name" value="Sm-like ribonucleoproteins"/>
    <property type="match status" value="1"/>
</dbReference>
<sequence>MVNRKLIRPNLQQIKEKYNGNTMLQEAPEPVREPARESNRDQRGASRPRGRDNSQAQGGARRRAVPPESTNAEAFYYLKQMNSQTPMVVELDNGEKVRGCIEWYDRGCLKVNRTDGPNLLLFKHAIRFLYKQEEEDN</sequence>
<evidence type="ECO:0000259" key="2">
    <source>
        <dbReference type="Pfam" id="PF21979"/>
    </source>
</evidence>
<gene>
    <name evidence="3" type="ORF">IFK94_13610</name>
</gene>
<dbReference type="Gene3D" id="2.30.30.100">
    <property type="match status" value="1"/>
</dbReference>
<reference evidence="3 4" key="1">
    <citation type="submission" date="2020-08" db="EMBL/GenBank/DDBJ databases">
        <title>Acidobacteriota in marine sediments use diverse sulfur dissimilation pathways.</title>
        <authorList>
            <person name="Wasmund K."/>
        </authorList>
    </citation>
    <scope>NUCLEOTIDE SEQUENCE [LARGE SCALE GENOMIC DNA]</scope>
    <source>
        <strain evidence="3">MAG AM4</strain>
    </source>
</reference>
<organism evidence="3 4">
    <name type="scientific">Candidatus Polarisedimenticola svalbardensis</name>
    <dbReference type="NCBI Taxonomy" id="2886004"/>
    <lineage>
        <taxon>Bacteria</taxon>
        <taxon>Pseudomonadati</taxon>
        <taxon>Acidobacteriota</taxon>
        <taxon>Candidatus Polarisedimenticolia</taxon>
        <taxon>Candidatus Polarisedimenticolales</taxon>
        <taxon>Candidatus Polarisedimenticolaceae</taxon>
        <taxon>Candidatus Polarisedimenticola</taxon>
    </lineage>
</organism>
<feature type="domain" description="Hfq-related" evidence="2">
    <location>
        <begin position="83"/>
        <end position="129"/>
    </location>
</feature>
<feature type="region of interest" description="Disordered" evidence="1">
    <location>
        <begin position="1"/>
        <end position="69"/>
    </location>
</feature>
<evidence type="ECO:0000313" key="4">
    <source>
        <dbReference type="Proteomes" id="UP000648239"/>
    </source>
</evidence>
<dbReference type="Proteomes" id="UP000648239">
    <property type="component" value="Unassembled WGS sequence"/>
</dbReference>
<dbReference type="AlphaFoldDB" id="A0A8J6Y4B6"/>
<proteinExistence type="predicted"/>
<comment type="caution">
    <text evidence="3">The sequence shown here is derived from an EMBL/GenBank/DDBJ whole genome shotgun (WGS) entry which is preliminary data.</text>
</comment>
<accession>A0A8J6Y4B6</accession>
<evidence type="ECO:0000313" key="3">
    <source>
        <dbReference type="EMBL" id="MBD3869154.1"/>
    </source>
</evidence>
<protein>
    <submittedName>
        <fullName evidence="3">RNA chaperone Hfq</fullName>
    </submittedName>
</protein>
<dbReference type="EMBL" id="JACXWD010000062">
    <property type="protein sequence ID" value="MBD3869154.1"/>
    <property type="molecule type" value="Genomic_DNA"/>
</dbReference>
<feature type="compositionally biased region" description="Basic and acidic residues" evidence="1">
    <location>
        <begin position="29"/>
        <end position="52"/>
    </location>
</feature>